<evidence type="ECO:0000256" key="7">
    <source>
        <dbReference type="ARBA" id="ARBA00022467"/>
    </source>
</evidence>
<dbReference type="GeneID" id="110200412"/>
<keyword evidence="16" id="KW-0966">Cell projection</keyword>
<dbReference type="GO" id="GO:0051015">
    <property type="term" value="F:actin filament binding"/>
    <property type="evidence" value="ECO:0007669"/>
    <property type="project" value="TreeGrafter"/>
</dbReference>
<dbReference type="GO" id="GO:0008360">
    <property type="term" value="P:regulation of cell shape"/>
    <property type="evidence" value="ECO:0007669"/>
    <property type="project" value="UniProtKB-ARBA"/>
</dbReference>
<dbReference type="InterPro" id="IPR036886">
    <property type="entry name" value="Villin_headpiece_dom_sf"/>
</dbReference>
<evidence type="ECO:0000256" key="10">
    <source>
        <dbReference type="ARBA" id="ARBA00022553"/>
    </source>
</evidence>
<keyword evidence="15" id="KW-0206">Cytoskeleton</keyword>
<dbReference type="RefSeq" id="XP_020831384.1">
    <property type="nucleotide sequence ID" value="XM_020975725.1"/>
</dbReference>
<keyword evidence="8" id="KW-1003">Cell membrane</keyword>
<keyword evidence="14" id="KW-0009">Actin-binding</keyword>
<dbReference type="InterPro" id="IPR003128">
    <property type="entry name" value="Villin_headpiece"/>
</dbReference>
<feature type="region of interest" description="Disordered" evidence="20">
    <location>
        <begin position="75"/>
        <end position="317"/>
    </location>
</feature>
<keyword evidence="10" id="KW-0597">Phosphoprotein</keyword>
<evidence type="ECO:0000256" key="4">
    <source>
        <dbReference type="ARBA" id="ARBA00004514"/>
    </source>
</evidence>
<dbReference type="Pfam" id="PF16182">
    <property type="entry name" value="AbLIM_anchor"/>
    <property type="match status" value="1"/>
</dbReference>
<feature type="compositionally biased region" description="Polar residues" evidence="20">
    <location>
        <begin position="108"/>
        <end position="124"/>
    </location>
</feature>
<evidence type="ECO:0000256" key="3">
    <source>
        <dbReference type="ARBA" id="ARBA00004316"/>
    </source>
</evidence>
<reference evidence="23" key="1">
    <citation type="submission" date="2025-08" db="UniProtKB">
        <authorList>
            <consortium name="RefSeq"/>
        </authorList>
    </citation>
    <scope>IDENTIFICATION</scope>
    <source>
        <tissue evidence="23">Spleen</tissue>
    </source>
</reference>
<dbReference type="GO" id="GO:0030032">
    <property type="term" value="P:lamellipodium assembly"/>
    <property type="evidence" value="ECO:0007669"/>
    <property type="project" value="TreeGrafter"/>
</dbReference>
<accession>A0A6P5JJR0</accession>
<comment type="similarity">
    <text evidence="6">Belongs to the villin/gelsolin family.</text>
</comment>
<dbReference type="SMART" id="SM00153">
    <property type="entry name" value="VHP"/>
    <property type="match status" value="1"/>
</dbReference>
<dbReference type="GO" id="GO:0042995">
    <property type="term" value="C:cell projection"/>
    <property type="evidence" value="ECO:0007669"/>
    <property type="project" value="UniProtKB-SubCell"/>
</dbReference>
<name>A0A6P5JJR0_PHACI</name>
<feature type="domain" description="HP" evidence="21">
    <location>
        <begin position="317"/>
        <end position="385"/>
    </location>
</feature>
<evidence type="ECO:0000256" key="6">
    <source>
        <dbReference type="ARBA" id="ARBA00008418"/>
    </source>
</evidence>
<dbReference type="GO" id="GO:0015629">
    <property type="term" value="C:actin cytoskeleton"/>
    <property type="evidence" value="ECO:0007669"/>
    <property type="project" value="TreeGrafter"/>
</dbReference>
<dbReference type="GO" id="GO:0005829">
    <property type="term" value="C:cytosol"/>
    <property type="evidence" value="ECO:0007669"/>
    <property type="project" value="UniProtKB-SubCell"/>
</dbReference>
<dbReference type="Pfam" id="PF02209">
    <property type="entry name" value="VHP"/>
    <property type="match status" value="1"/>
</dbReference>
<dbReference type="GO" id="GO:0048471">
    <property type="term" value="C:perinuclear region of cytoplasm"/>
    <property type="evidence" value="ECO:0007669"/>
    <property type="project" value="UniProtKB-SubCell"/>
</dbReference>
<evidence type="ECO:0000256" key="14">
    <source>
        <dbReference type="ARBA" id="ARBA00023203"/>
    </source>
</evidence>
<evidence type="ECO:0000256" key="17">
    <source>
        <dbReference type="ARBA" id="ARBA00071343"/>
    </source>
</evidence>
<feature type="compositionally biased region" description="Low complexity" evidence="20">
    <location>
        <begin position="98"/>
        <end position="107"/>
    </location>
</feature>
<dbReference type="GO" id="GO:0051693">
    <property type="term" value="P:actin filament capping"/>
    <property type="evidence" value="ECO:0007669"/>
    <property type="project" value="UniProtKB-KW"/>
</dbReference>
<evidence type="ECO:0000313" key="23">
    <source>
        <dbReference type="RefSeq" id="XP_020831384.1"/>
    </source>
</evidence>
<gene>
    <name evidence="23" type="primary">DMTN</name>
</gene>
<dbReference type="PROSITE" id="PS51089">
    <property type="entry name" value="HP"/>
    <property type="match status" value="1"/>
</dbReference>
<dbReference type="InterPro" id="IPR051618">
    <property type="entry name" value="Actin-binding_LIM"/>
</dbReference>
<keyword evidence="22" id="KW-1185">Reference proteome</keyword>
<dbReference type="Gene3D" id="1.10.950.10">
    <property type="entry name" value="Villin headpiece domain"/>
    <property type="match status" value="1"/>
</dbReference>
<evidence type="ECO:0000313" key="22">
    <source>
        <dbReference type="Proteomes" id="UP000515140"/>
    </source>
</evidence>
<feature type="compositionally biased region" description="Basic and acidic residues" evidence="20">
    <location>
        <begin position="75"/>
        <end position="86"/>
    </location>
</feature>
<keyword evidence="7" id="KW-0117">Actin capping</keyword>
<evidence type="ECO:0000256" key="8">
    <source>
        <dbReference type="ARBA" id="ARBA00022475"/>
    </source>
</evidence>
<evidence type="ECO:0000256" key="18">
    <source>
        <dbReference type="ARBA" id="ARBA00079030"/>
    </source>
</evidence>
<evidence type="ECO:0000256" key="1">
    <source>
        <dbReference type="ARBA" id="ARBA00004236"/>
    </source>
</evidence>
<evidence type="ECO:0000256" key="12">
    <source>
        <dbReference type="ARBA" id="ARBA00023136"/>
    </source>
</evidence>
<keyword evidence="9" id="KW-0963">Cytoplasm</keyword>
<dbReference type="PANTHER" id="PTHR24213:SF17">
    <property type="entry name" value="DEMATIN"/>
    <property type="match status" value="1"/>
</dbReference>
<dbReference type="Proteomes" id="UP000515140">
    <property type="component" value="Unplaced"/>
</dbReference>
<dbReference type="GO" id="GO:0005886">
    <property type="term" value="C:plasma membrane"/>
    <property type="evidence" value="ECO:0007669"/>
    <property type="project" value="UniProtKB-SubCell"/>
</dbReference>
<evidence type="ECO:0000256" key="19">
    <source>
        <dbReference type="ARBA" id="ARBA00082638"/>
    </source>
</evidence>
<evidence type="ECO:0000256" key="9">
    <source>
        <dbReference type="ARBA" id="ARBA00022490"/>
    </source>
</evidence>
<evidence type="ECO:0000256" key="16">
    <source>
        <dbReference type="ARBA" id="ARBA00023273"/>
    </source>
</evidence>
<keyword evidence="12" id="KW-0472">Membrane</keyword>
<evidence type="ECO:0000256" key="11">
    <source>
        <dbReference type="ARBA" id="ARBA00022737"/>
    </source>
</evidence>
<evidence type="ECO:0000256" key="13">
    <source>
        <dbReference type="ARBA" id="ARBA00023157"/>
    </source>
</evidence>
<dbReference type="FunFam" id="1.10.950.10:FF:000002">
    <property type="entry name" value="Dematin isoform X2"/>
    <property type="match status" value="1"/>
</dbReference>
<comment type="subcellular location">
    <subcellularLocation>
        <location evidence="1">Cell membrane</location>
    </subcellularLocation>
    <subcellularLocation>
        <location evidence="3">Cell projection</location>
    </subcellularLocation>
    <subcellularLocation>
        <location evidence="2">Cytoplasm</location>
        <location evidence="2">Cytoskeleton</location>
    </subcellularLocation>
    <subcellularLocation>
        <location evidence="4">Cytoplasm</location>
        <location evidence="4">Cytosol</location>
    </subcellularLocation>
    <subcellularLocation>
        <location evidence="5">Cytoplasm</location>
        <location evidence="5">Perinuclear region</location>
    </subcellularLocation>
</comment>
<feature type="region of interest" description="Disordered" evidence="20">
    <location>
        <begin position="1"/>
        <end position="30"/>
    </location>
</feature>
<evidence type="ECO:0000256" key="2">
    <source>
        <dbReference type="ARBA" id="ARBA00004245"/>
    </source>
</evidence>
<dbReference type="AlphaFoldDB" id="A0A6P5JJR0"/>
<dbReference type="GO" id="GO:0051017">
    <property type="term" value="P:actin filament bundle assembly"/>
    <property type="evidence" value="ECO:0007669"/>
    <property type="project" value="TreeGrafter"/>
</dbReference>
<dbReference type="SUPFAM" id="SSF47050">
    <property type="entry name" value="VHP, Villin headpiece domain"/>
    <property type="match status" value="1"/>
</dbReference>
<evidence type="ECO:0000256" key="5">
    <source>
        <dbReference type="ARBA" id="ARBA00004556"/>
    </source>
</evidence>
<dbReference type="InterPro" id="IPR032402">
    <property type="entry name" value="AbLIM_anchor"/>
</dbReference>
<feature type="compositionally biased region" description="Basic and acidic residues" evidence="20">
    <location>
        <begin position="254"/>
        <end position="263"/>
    </location>
</feature>
<evidence type="ECO:0000259" key="21">
    <source>
        <dbReference type="PROSITE" id="PS51089"/>
    </source>
</evidence>
<proteinExistence type="inferred from homology"/>
<evidence type="ECO:0000256" key="20">
    <source>
        <dbReference type="SAM" id="MobiDB-lite"/>
    </source>
</evidence>
<dbReference type="CTD" id="2039"/>
<feature type="compositionally biased region" description="Basic and acidic residues" evidence="20">
    <location>
        <begin position="230"/>
        <end position="244"/>
    </location>
</feature>
<organism evidence="22 23">
    <name type="scientific">Phascolarctos cinereus</name>
    <name type="common">Koala</name>
    <dbReference type="NCBI Taxonomy" id="38626"/>
    <lineage>
        <taxon>Eukaryota</taxon>
        <taxon>Metazoa</taxon>
        <taxon>Chordata</taxon>
        <taxon>Craniata</taxon>
        <taxon>Vertebrata</taxon>
        <taxon>Euteleostomi</taxon>
        <taxon>Mammalia</taxon>
        <taxon>Metatheria</taxon>
        <taxon>Diprotodontia</taxon>
        <taxon>Phascolarctidae</taxon>
        <taxon>Phascolarctos</taxon>
    </lineage>
</organism>
<feature type="compositionally biased region" description="Acidic residues" evidence="20">
    <location>
        <begin position="217"/>
        <end position="229"/>
    </location>
</feature>
<dbReference type="GO" id="GO:0065003">
    <property type="term" value="P:protein-containing complex assembly"/>
    <property type="evidence" value="ECO:0007669"/>
    <property type="project" value="UniProtKB-ARBA"/>
</dbReference>
<sequence length="385" mass="43310">MERLQKQPLTSPGSVSSSRDSSVPGSPSSIVAKMDNQVLGYKDLAAIPKDKAILDIERPDLMIYEPHFTYSLLDHVELPRSRERSLSPRSTSPPPSPEVVWPESRSPGTMSQTPAPRTSGTPRSSLPHFHRPETARAEFNIYKKPPIYKQRESVGTSPQSKHPIEDLIIESSKFPAAQPPDPNQPAKIETDYWPCPPSLAVVETEWRKRKASRRGAEEEEEEEEDDDSGEDIKALRERQREELSKVTSNLGKMILKEEMEKSLPIRRKTRSLPDRTPFHTSLHAGTSKSSSLPAYGRTTLSRLQSTEFSPSGSEAGSPGLQIYPYEMLVVTNKGRSKLPPGVDRMRLERHLSAEDFSRVFAMSPEEFGKLALWKRNELKKKASLF</sequence>
<keyword evidence="11" id="KW-0677">Repeat</keyword>
<feature type="compositionally biased region" description="Low complexity" evidence="20">
    <location>
        <begin position="11"/>
        <end position="29"/>
    </location>
</feature>
<dbReference type="PANTHER" id="PTHR24213">
    <property type="entry name" value="ACTIN-BINDING LIM PROTEIN"/>
    <property type="match status" value="1"/>
</dbReference>
<protein>
    <recommendedName>
        <fullName evidence="17">Dematin</fullName>
    </recommendedName>
    <alternativeName>
        <fullName evidence="19">Dematin actin-binding protein</fullName>
    </alternativeName>
    <alternativeName>
        <fullName evidence="18">Erythrocyte membrane protein band 4.9</fullName>
    </alternativeName>
</protein>
<keyword evidence="13" id="KW-1015">Disulfide bond</keyword>
<feature type="compositionally biased region" description="Polar residues" evidence="20">
    <location>
        <begin position="283"/>
        <end position="314"/>
    </location>
</feature>
<evidence type="ECO:0000256" key="15">
    <source>
        <dbReference type="ARBA" id="ARBA00023212"/>
    </source>
</evidence>